<organism evidence="8 9">
    <name type="scientific">Tychonema bourrellyi FEM_GT703</name>
    <dbReference type="NCBI Taxonomy" id="2040638"/>
    <lineage>
        <taxon>Bacteria</taxon>
        <taxon>Bacillati</taxon>
        <taxon>Cyanobacteriota</taxon>
        <taxon>Cyanophyceae</taxon>
        <taxon>Oscillatoriophycideae</taxon>
        <taxon>Oscillatoriales</taxon>
        <taxon>Microcoleaceae</taxon>
        <taxon>Tychonema</taxon>
    </lineage>
</organism>
<feature type="transmembrane region" description="Helical" evidence="6">
    <location>
        <begin position="214"/>
        <end position="235"/>
    </location>
</feature>
<evidence type="ECO:0000313" key="8">
    <source>
        <dbReference type="EMBL" id="PHX55162.1"/>
    </source>
</evidence>
<evidence type="ECO:0000256" key="1">
    <source>
        <dbReference type="ARBA" id="ARBA00004651"/>
    </source>
</evidence>
<keyword evidence="5 6" id="KW-0472">Membrane</keyword>
<comment type="subcellular location">
    <subcellularLocation>
        <location evidence="1 6">Cell membrane</location>
        <topology evidence="1 6">Multi-pass membrane protein</topology>
    </subcellularLocation>
</comment>
<sequence>MPTKKIQDFVRVNFKRIFLLFAIALFLALLILATKSSYIQDVLRIVLIQIQDLGWWGPVAFVVTYNLATVLFIPGSVLTLGGGVIFGLWWGSIYVFVAATLGATFAFLIGRYLSRDRVVKYMEAHPKFKSLDRAVSQEGLKIVFLTRLCPLFPFNLLNYALGITQVSLKDYVLGSFGMIPGTVMYVYSGSLVGDLAAIGAVTGSTNPQDSAVKWLINIISFIATVAVTVSITRIASKALEESV</sequence>
<feature type="transmembrane region" description="Helical" evidence="6">
    <location>
        <begin position="182"/>
        <end position="202"/>
    </location>
</feature>
<gene>
    <name evidence="8" type="ORF">CP500_012325</name>
</gene>
<feature type="domain" description="VTT" evidence="7">
    <location>
        <begin position="73"/>
        <end position="190"/>
    </location>
</feature>
<keyword evidence="9" id="KW-1185">Reference proteome</keyword>
<accession>A0A2G4F068</accession>
<dbReference type="OrthoDB" id="9812980at2"/>
<protein>
    <recommendedName>
        <fullName evidence="6">TVP38/TMEM64 family membrane protein</fullName>
    </recommendedName>
</protein>
<evidence type="ECO:0000259" key="7">
    <source>
        <dbReference type="Pfam" id="PF09335"/>
    </source>
</evidence>
<evidence type="ECO:0000313" key="9">
    <source>
        <dbReference type="Proteomes" id="UP000226442"/>
    </source>
</evidence>
<dbReference type="InterPro" id="IPR032816">
    <property type="entry name" value="VTT_dom"/>
</dbReference>
<proteinExistence type="inferred from homology"/>
<dbReference type="GO" id="GO:0005886">
    <property type="term" value="C:plasma membrane"/>
    <property type="evidence" value="ECO:0007669"/>
    <property type="project" value="UniProtKB-SubCell"/>
</dbReference>
<dbReference type="Pfam" id="PF09335">
    <property type="entry name" value="VTT_dom"/>
    <property type="match status" value="1"/>
</dbReference>
<keyword evidence="3 6" id="KW-0812">Transmembrane</keyword>
<feature type="transmembrane region" description="Helical" evidence="6">
    <location>
        <begin position="17"/>
        <end position="33"/>
    </location>
</feature>
<evidence type="ECO:0000256" key="5">
    <source>
        <dbReference type="ARBA" id="ARBA00023136"/>
    </source>
</evidence>
<dbReference type="EMBL" id="NXIB02000063">
    <property type="protein sequence ID" value="PHX55162.1"/>
    <property type="molecule type" value="Genomic_DNA"/>
</dbReference>
<reference evidence="8" key="1">
    <citation type="submission" date="2017-10" db="EMBL/GenBank/DDBJ databases">
        <title>Draft genome sequence of the planktic cyanobacteria Tychonema bourrellyi isolated from alpine lentic freshwater.</title>
        <authorList>
            <person name="Tett A."/>
            <person name="Armanini F."/>
            <person name="Asnicar F."/>
            <person name="Boscaini A."/>
            <person name="Pasolli E."/>
            <person name="Zolfo M."/>
            <person name="Donati C."/>
            <person name="Salmaso N."/>
            <person name="Segata N."/>
        </authorList>
    </citation>
    <scope>NUCLEOTIDE SEQUENCE</scope>
    <source>
        <strain evidence="8">FEM_GT703</strain>
    </source>
</reference>
<evidence type="ECO:0000256" key="4">
    <source>
        <dbReference type="ARBA" id="ARBA00022989"/>
    </source>
</evidence>
<dbReference type="RefSeq" id="WP_096828044.1">
    <property type="nucleotide sequence ID" value="NZ_NXIB02000063.1"/>
</dbReference>
<feature type="transmembrane region" description="Helical" evidence="6">
    <location>
        <begin position="93"/>
        <end position="113"/>
    </location>
</feature>
<name>A0A2G4F068_9CYAN</name>
<dbReference type="PANTHER" id="PTHR12677">
    <property type="entry name" value="GOLGI APPARATUS MEMBRANE PROTEIN TVP38-RELATED"/>
    <property type="match status" value="1"/>
</dbReference>
<evidence type="ECO:0000256" key="3">
    <source>
        <dbReference type="ARBA" id="ARBA00022692"/>
    </source>
</evidence>
<evidence type="ECO:0000256" key="2">
    <source>
        <dbReference type="ARBA" id="ARBA00022475"/>
    </source>
</evidence>
<evidence type="ECO:0000256" key="6">
    <source>
        <dbReference type="RuleBase" id="RU366058"/>
    </source>
</evidence>
<dbReference type="PANTHER" id="PTHR12677:SF59">
    <property type="entry name" value="GOLGI APPARATUS MEMBRANE PROTEIN TVP38-RELATED"/>
    <property type="match status" value="1"/>
</dbReference>
<dbReference type="AlphaFoldDB" id="A0A2G4F068"/>
<feature type="transmembrane region" description="Helical" evidence="6">
    <location>
        <begin position="53"/>
        <end position="73"/>
    </location>
</feature>
<dbReference type="InterPro" id="IPR015414">
    <property type="entry name" value="TMEM64"/>
</dbReference>
<comment type="caution">
    <text evidence="8">The sequence shown here is derived from an EMBL/GenBank/DDBJ whole genome shotgun (WGS) entry which is preliminary data.</text>
</comment>
<comment type="similarity">
    <text evidence="6">Belongs to the TVP38/TMEM64 family.</text>
</comment>
<dbReference type="Proteomes" id="UP000226442">
    <property type="component" value="Unassembled WGS sequence"/>
</dbReference>
<keyword evidence="2 6" id="KW-1003">Cell membrane</keyword>
<keyword evidence="4 6" id="KW-1133">Transmembrane helix</keyword>